<dbReference type="RefSeq" id="WP_144889011.1">
    <property type="nucleotide sequence ID" value="NZ_VLKO01000001.1"/>
</dbReference>
<feature type="region of interest" description="Disordered" evidence="2">
    <location>
        <begin position="268"/>
        <end position="300"/>
    </location>
</feature>
<protein>
    <submittedName>
        <fullName evidence="5">OmpA family protein</fullName>
    </submittedName>
</protein>
<dbReference type="InterPro" id="IPR006665">
    <property type="entry name" value="OmpA-like"/>
</dbReference>
<dbReference type="Gene3D" id="3.30.1330.60">
    <property type="entry name" value="OmpA-like domain"/>
    <property type="match status" value="2"/>
</dbReference>
<dbReference type="InterPro" id="IPR036737">
    <property type="entry name" value="OmpA-like_sf"/>
</dbReference>
<gene>
    <name evidence="5" type="ORF">IQ05_00155</name>
</gene>
<evidence type="ECO:0000259" key="4">
    <source>
        <dbReference type="PROSITE" id="PS51123"/>
    </source>
</evidence>
<name>A0ABY3FPK0_9FLAO</name>
<dbReference type="PROSITE" id="PS51123">
    <property type="entry name" value="OMPA_2"/>
    <property type="match status" value="1"/>
</dbReference>
<dbReference type="CDD" id="cd07185">
    <property type="entry name" value="OmpA_C-like"/>
    <property type="match status" value="1"/>
</dbReference>
<evidence type="ECO:0000256" key="3">
    <source>
        <dbReference type="SAM" id="Phobius"/>
    </source>
</evidence>
<dbReference type="Proteomes" id="UP000317519">
    <property type="component" value="Unassembled WGS sequence"/>
</dbReference>
<keyword evidence="1 3" id="KW-0472">Membrane</keyword>
<reference evidence="5 6" key="1">
    <citation type="journal article" date="2015" name="Stand. Genomic Sci.">
        <title>Genomic Encyclopedia of Bacterial and Archaeal Type Strains, Phase III: the genomes of soil and plant-associated and newly described type strains.</title>
        <authorList>
            <person name="Whitman W.B."/>
            <person name="Woyke T."/>
            <person name="Klenk H.P."/>
            <person name="Zhou Y."/>
            <person name="Lilburn T.G."/>
            <person name="Beck B.J."/>
            <person name="De Vos P."/>
            <person name="Vandamme P."/>
            <person name="Eisen J.A."/>
            <person name="Garrity G."/>
            <person name="Hugenholtz P."/>
            <person name="Kyrpides N.C."/>
        </authorList>
    </citation>
    <scope>NUCLEOTIDE SEQUENCE [LARGE SCALE GENOMIC DNA]</scope>
    <source>
        <strain evidence="5 6">CGMCC 1.6847</strain>
    </source>
</reference>
<dbReference type="SUPFAM" id="SSF103088">
    <property type="entry name" value="OmpA-like"/>
    <property type="match status" value="2"/>
</dbReference>
<keyword evidence="3" id="KW-1133">Transmembrane helix</keyword>
<evidence type="ECO:0000313" key="5">
    <source>
        <dbReference type="EMBL" id="TWI03225.1"/>
    </source>
</evidence>
<dbReference type="PANTHER" id="PTHR30329:SF21">
    <property type="entry name" value="LIPOPROTEIN YIAD-RELATED"/>
    <property type="match status" value="1"/>
</dbReference>
<feature type="transmembrane region" description="Helical" evidence="3">
    <location>
        <begin position="5"/>
        <end position="25"/>
    </location>
</feature>
<sequence>MSKKILYLLGIALTIILGMFLYQNYCCNCCMKPPKLDNSTTVVNNKRTGLVPFTIKGSDFDYHCNDNIKFVKNEKAALVPFSDSVAIGFKNLKTALQSNPNKKIKITGYATSDEKNTTTFQNLALARANDLKKYLISTGFDANSFVLEGEIKDKWEMNSDTLIGPASFNIIENEPASNNQWEVLKAKINANPLVLYFNTNESRENLSTEEQTKIAEIATYLKNVPNAKVSIVGHSDSVGAREANIVLGQSRAEFAKAFLIKKGIDSKQIQTSSQGPDNPIADNTSEEGKSKNRRTVVTIK</sequence>
<keyword evidence="3" id="KW-0812">Transmembrane</keyword>
<evidence type="ECO:0000313" key="6">
    <source>
        <dbReference type="Proteomes" id="UP000317519"/>
    </source>
</evidence>
<organism evidence="5 6">
    <name type="scientific">Flavobacterium tiangeerense</name>
    <dbReference type="NCBI Taxonomy" id="459471"/>
    <lineage>
        <taxon>Bacteria</taxon>
        <taxon>Pseudomonadati</taxon>
        <taxon>Bacteroidota</taxon>
        <taxon>Flavobacteriia</taxon>
        <taxon>Flavobacteriales</taxon>
        <taxon>Flavobacteriaceae</taxon>
        <taxon>Flavobacterium</taxon>
    </lineage>
</organism>
<comment type="caution">
    <text evidence="5">The sequence shown here is derived from an EMBL/GenBank/DDBJ whole genome shotgun (WGS) entry which is preliminary data.</text>
</comment>
<dbReference type="InterPro" id="IPR050330">
    <property type="entry name" value="Bact_OuterMem_StrucFunc"/>
</dbReference>
<evidence type="ECO:0000256" key="2">
    <source>
        <dbReference type="SAM" id="MobiDB-lite"/>
    </source>
</evidence>
<dbReference type="PANTHER" id="PTHR30329">
    <property type="entry name" value="STATOR ELEMENT OF FLAGELLAR MOTOR COMPLEX"/>
    <property type="match status" value="1"/>
</dbReference>
<dbReference type="Pfam" id="PF00691">
    <property type="entry name" value="OmpA"/>
    <property type="match status" value="2"/>
</dbReference>
<accession>A0ABY3FPK0</accession>
<feature type="domain" description="OmpA-like" evidence="4">
    <location>
        <begin position="184"/>
        <end position="300"/>
    </location>
</feature>
<evidence type="ECO:0000256" key="1">
    <source>
        <dbReference type="PROSITE-ProRule" id="PRU00473"/>
    </source>
</evidence>
<dbReference type="EMBL" id="VLKO01000001">
    <property type="protein sequence ID" value="TWI03225.1"/>
    <property type="molecule type" value="Genomic_DNA"/>
</dbReference>
<proteinExistence type="predicted"/>
<keyword evidence="6" id="KW-1185">Reference proteome</keyword>